<feature type="region of interest" description="Disordered" evidence="5">
    <location>
        <begin position="243"/>
        <end position="268"/>
    </location>
</feature>
<proteinExistence type="inferred from homology"/>
<feature type="compositionally biased region" description="Low complexity" evidence="5">
    <location>
        <begin position="75"/>
        <end position="100"/>
    </location>
</feature>
<evidence type="ECO:0000259" key="6">
    <source>
        <dbReference type="PROSITE" id="PS00434"/>
    </source>
</evidence>
<feature type="region of interest" description="Disordered" evidence="5">
    <location>
        <begin position="367"/>
        <end position="539"/>
    </location>
</feature>
<dbReference type="PANTHER" id="PTHR10015">
    <property type="entry name" value="HEAT SHOCK TRANSCRIPTION FACTOR"/>
    <property type="match status" value="1"/>
</dbReference>
<feature type="region of interest" description="Disordered" evidence="5">
    <location>
        <begin position="1"/>
        <end position="127"/>
    </location>
</feature>
<dbReference type="GO" id="GO:0005634">
    <property type="term" value="C:nucleus"/>
    <property type="evidence" value="ECO:0007669"/>
    <property type="project" value="UniProtKB-SubCell"/>
</dbReference>
<feature type="compositionally biased region" description="Polar residues" evidence="5">
    <location>
        <begin position="48"/>
        <end position="65"/>
    </location>
</feature>
<keyword evidence="2" id="KW-0238">DNA-binding</keyword>
<feature type="compositionally biased region" description="Basic residues" evidence="5">
    <location>
        <begin position="591"/>
        <end position="603"/>
    </location>
</feature>
<feature type="compositionally biased region" description="Basic and acidic residues" evidence="5">
    <location>
        <begin position="656"/>
        <end position="665"/>
    </location>
</feature>
<evidence type="ECO:0000256" key="1">
    <source>
        <dbReference type="ARBA" id="ARBA00004123"/>
    </source>
</evidence>
<feature type="region of interest" description="Disordered" evidence="5">
    <location>
        <begin position="551"/>
        <end position="683"/>
    </location>
</feature>
<feature type="compositionally biased region" description="Low complexity" evidence="5">
    <location>
        <begin position="435"/>
        <end position="446"/>
    </location>
</feature>
<name>A0A2B7YZU0_9EURO</name>
<comment type="similarity">
    <text evidence="4">Belongs to the HSF family.</text>
</comment>
<dbReference type="Pfam" id="PF00447">
    <property type="entry name" value="HSF_DNA-bind"/>
    <property type="match status" value="1"/>
</dbReference>
<dbReference type="AlphaFoldDB" id="A0A2B7YZU0"/>
<feature type="compositionally biased region" description="Polar residues" evidence="5">
    <location>
        <begin position="421"/>
        <end position="430"/>
    </location>
</feature>
<dbReference type="GO" id="GO:0043565">
    <property type="term" value="F:sequence-specific DNA binding"/>
    <property type="evidence" value="ECO:0007669"/>
    <property type="project" value="InterPro"/>
</dbReference>
<evidence type="ECO:0000313" key="7">
    <source>
        <dbReference type="EMBL" id="PGH29624.1"/>
    </source>
</evidence>
<dbReference type="STRING" id="73230.A0A2B7YZU0"/>
<dbReference type="SUPFAM" id="SSF46785">
    <property type="entry name" value="Winged helix' DNA-binding domain"/>
    <property type="match status" value="1"/>
</dbReference>
<sequence length="683" mass="74506">MHRIQEHHSRSPFSGPTDVSGKSRTIPVLSSSIAPADNHSQGDPMDLSPSTSASMAPPGNNNGSPESEHGGAPPSNHNNNNTNTNTNTNNNNSHNNHHTNGAAPTGVMMGGESGHAQNHPTGAAAAAQQPKVVQTAFIHKLYSMLQDPGIQHLISWSSSNESFVMSPSQDFSKVLAQYFKHTNVSSFVRQLNMYGFHKVSDVFHTGSPDSQMWEFKHGNGNFKKGDVAGLREIKRRASRQTLIHRDSFSGHKPSASQPGTPAEPLPDGADSRVIDSRLINTEHNIYDLHSRLSRMEENYSQLNSRCQALTESLVRCHQWSNSMSRFVMSIVPDPDNAIHRDAANMQREISRQLDAIRAFENPHESLLSGRQPYFSSMTLHSGPPLSPRQMPHDDSRRPSMAQPPVPTHLAVSPRRYGSIGAANSSPNFNRPQIPPQQQQQQQQQQPAPHPLSSVTSPGLNLGRRHTSADIREHGWGAANNNNNNSNSNTSPFGPGAGHGPSIPSSHWPPSPQRTGHHHLNSNTNNIPMNHAPPPPNADHQHVRDLLAKYEMGGPRRSNNNNNNNNQGNTSRHPTPPPPPPISIDPVVVQHTHPHTQTHPHPHPAHPSSSSSSALNPESGWSIGGPKFPRPAAADSLPATRRSSMASNVHSLLNPAAERERERPVEEDGMGGVGGEDRKRKRLQ</sequence>
<dbReference type="Proteomes" id="UP000226031">
    <property type="component" value="Unassembled WGS sequence"/>
</dbReference>
<feature type="compositionally biased region" description="Low complexity" evidence="5">
    <location>
        <begin position="115"/>
        <end position="127"/>
    </location>
</feature>
<dbReference type="InterPro" id="IPR036390">
    <property type="entry name" value="WH_DNA-bd_sf"/>
</dbReference>
<organism evidence="7 8">
    <name type="scientific">[Emmonsia] crescens</name>
    <dbReference type="NCBI Taxonomy" id="73230"/>
    <lineage>
        <taxon>Eukaryota</taxon>
        <taxon>Fungi</taxon>
        <taxon>Dikarya</taxon>
        <taxon>Ascomycota</taxon>
        <taxon>Pezizomycotina</taxon>
        <taxon>Eurotiomycetes</taxon>
        <taxon>Eurotiomycetidae</taxon>
        <taxon>Onygenales</taxon>
        <taxon>Ajellomycetaceae</taxon>
        <taxon>Emergomyces</taxon>
    </lineage>
</organism>
<feature type="compositionally biased region" description="Polar residues" evidence="5">
    <location>
        <begin position="20"/>
        <end position="41"/>
    </location>
</feature>
<gene>
    <name evidence="7" type="ORF">GX50_07632</name>
</gene>
<feature type="domain" description="HSF-type DNA-binding" evidence="6">
    <location>
        <begin position="175"/>
        <end position="199"/>
    </location>
</feature>
<dbReference type="PANTHER" id="PTHR10015:SF396">
    <property type="entry name" value="FLOCCULATION SUPPRESSION PROTEIN"/>
    <property type="match status" value="1"/>
</dbReference>
<evidence type="ECO:0000256" key="5">
    <source>
        <dbReference type="SAM" id="MobiDB-lite"/>
    </source>
</evidence>
<dbReference type="InterPro" id="IPR036388">
    <property type="entry name" value="WH-like_DNA-bd_sf"/>
</dbReference>
<keyword evidence="8" id="KW-1185">Reference proteome</keyword>
<feature type="compositionally biased region" description="Low complexity" evidence="5">
    <location>
        <begin position="479"/>
        <end position="488"/>
    </location>
</feature>
<comment type="subcellular location">
    <subcellularLocation>
        <location evidence="1">Nucleus</location>
    </subcellularLocation>
</comment>
<accession>A0A2B7YZU0</accession>
<dbReference type="FunFam" id="1.10.10.10:FF:000229">
    <property type="entry name" value="HSF-type DNA-binding domain protein"/>
    <property type="match status" value="1"/>
</dbReference>
<evidence type="ECO:0000256" key="2">
    <source>
        <dbReference type="ARBA" id="ARBA00023125"/>
    </source>
</evidence>
<keyword evidence="3" id="KW-0539">Nucleus</keyword>
<dbReference type="GO" id="GO:0003700">
    <property type="term" value="F:DNA-binding transcription factor activity"/>
    <property type="evidence" value="ECO:0007669"/>
    <property type="project" value="InterPro"/>
</dbReference>
<comment type="caution">
    <text evidence="7">The sequence shown here is derived from an EMBL/GenBank/DDBJ whole genome shotgun (WGS) entry which is preliminary data.</text>
</comment>
<feature type="compositionally biased region" description="Pro residues" evidence="5">
    <location>
        <begin position="573"/>
        <end position="582"/>
    </location>
</feature>
<protein>
    <recommendedName>
        <fullName evidence="6">HSF-type DNA-binding domain-containing protein</fullName>
    </recommendedName>
</protein>
<dbReference type="PROSITE" id="PS00434">
    <property type="entry name" value="HSF_DOMAIN"/>
    <property type="match status" value="1"/>
</dbReference>
<dbReference type="SMART" id="SM00415">
    <property type="entry name" value="HSF"/>
    <property type="match status" value="1"/>
</dbReference>
<dbReference type="PRINTS" id="PR00056">
    <property type="entry name" value="HSFDOMAIN"/>
</dbReference>
<evidence type="ECO:0000313" key="8">
    <source>
        <dbReference type="Proteomes" id="UP000226031"/>
    </source>
</evidence>
<reference evidence="7 8" key="1">
    <citation type="submission" date="2017-10" db="EMBL/GenBank/DDBJ databases">
        <title>Comparative genomics in systemic dimorphic fungi from Ajellomycetaceae.</title>
        <authorList>
            <person name="Munoz J.F."/>
            <person name="Mcewen J.G."/>
            <person name="Clay O.K."/>
            <person name="Cuomo C.A."/>
        </authorList>
    </citation>
    <scope>NUCLEOTIDE SEQUENCE [LARGE SCALE GENOMIC DNA]</scope>
    <source>
        <strain evidence="7 8">UAMH4076</strain>
    </source>
</reference>
<evidence type="ECO:0000256" key="4">
    <source>
        <dbReference type="RuleBase" id="RU004020"/>
    </source>
</evidence>
<evidence type="ECO:0000256" key="3">
    <source>
        <dbReference type="ARBA" id="ARBA00023242"/>
    </source>
</evidence>
<dbReference type="InterPro" id="IPR000232">
    <property type="entry name" value="HSF_DNA-bd"/>
</dbReference>
<feature type="compositionally biased region" description="Polar residues" evidence="5">
    <location>
        <begin position="640"/>
        <end position="650"/>
    </location>
</feature>
<dbReference type="EMBL" id="PDND01000225">
    <property type="protein sequence ID" value="PGH29624.1"/>
    <property type="molecule type" value="Genomic_DNA"/>
</dbReference>
<dbReference type="Gene3D" id="1.10.10.10">
    <property type="entry name" value="Winged helix-like DNA-binding domain superfamily/Winged helix DNA-binding domain"/>
    <property type="match status" value="1"/>
</dbReference>